<evidence type="ECO:0000259" key="2">
    <source>
        <dbReference type="Pfam" id="PF07637"/>
    </source>
</evidence>
<evidence type="ECO:0000259" key="1">
    <source>
        <dbReference type="Pfam" id="PF07631"/>
    </source>
</evidence>
<dbReference type="Pfam" id="PF07637">
    <property type="entry name" value="PSD5"/>
    <property type="match status" value="1"/>
</dbReference>
<gene>
    <name evidence="3" type="ORF">METZ01_LOCUS322245</name>
</gene>
<name>A0A382PC05_9ZZZZ</name>
<feature type="non-terminal residue" evidence="3">
    <location>
        <position position="358"/>
    </location>
</feature>
<dbReference type="InterPro" id="IPR013042">
    <property type="entry name" value="DUF1592"/>
</dbReference>
<organism evidence="3">
    <name type="scientific">marine metagenome</name>
    <dbReference type="NCBI Taxonomy" id="408172"/>
    <lineage>
        <taxon>unclassified sequences</taxon>
        <taxon>metagenomes</taxon>
        <taxon>ecological metagenomes</taxon>
    </lineage>
</organism>
<feature type="domain" description="DUF1595" evidence="2">
    <location>
        <begin position="200"/>
        <end position="260"/>
    </location>
</feature>
<dbReference type="InterPro" id="IPR013043">
    <property type="entry name" value="DUF1595"/>
</dbReference>
<reference evidence="3" key="1">
    <citation type="submission" date="2018-05" db="EMBL/GenBank/DDBJ databases">
        <authorList>
            <person name="Lanie J.A."/>
            <person name="Ng W.-L."/>
            <person name="Kazmierczak K.M."/>
            <person name="Andrzejewski T.M."/>
            <person name="Davidsen T.M."/>
            <person name="Wayne K.J."/>
            <person name="Tettelin H."/>
            <person name="Glass J.I."/>
            <person name="Rusch D."/>
            <person name="Podicherti R."/>
            <person name="Tsui H.-C.T."/>
            <person name="Winkler M.E."/>
        </authorList>
    </citation>
    <scope>NUCLEOTIDE SEQUENCE</scope>
</reference>
<dbReference type="EMBL" id="UINC01105448">
    <property type="protein sequence ID" value="SVC69391.1"/>
    <property type="molecule type" value="Genomic_DNA"/>
</dbReference>
<protein>
    <recommendedName>
        <fullName evidence="4">DUF1592 domain-containing protein</fullName>
    </recommendedName>
</protein>
<evidence type="ECO:0008006" key="4">
    <source>
        <dbReference type="Google" id="ProtNLM"/>
    </source>
</evidence>
<evidence type="ECO:0000313" key="3">
    <source>
        <dbReference type="EMBL" id="SVC69391.1"/>
    </source>
</evidence>
<sequence>MTAAGKISRLAIGNPDVMPSVETYVVPQAFSQMRHVPDTPFGTRGGVAVRHHFPADGNYVFRLSFYFASIGAFFGDNIPAEGEQIEIAVNGERVALLDLNRKMRTTDVLRTDPILIKAGPQLISASFIQRAAGPVQDFVMPFDQALADLSTGHFPGLTGLPHLRNIGIDGPHDVTGISVTPSRERVLTCHPGGASEDIRCADEILSNIARRAFRRPLTEIDRNRLIDFFTTGRSVGNFEDGIRLGLQAILADPEFLFRFEHTPDDIAPGDNYTVSDLELASRLSFFLWSSIPDDELLAVAASGRLSDSVELERQVLRMLADEKSRTLSTNFATHWLRLQNLDDIQPDVFLYPNWDLNL</sequence>
<feature type="domain" description="DUF1592" evidence="1">
    <location>
        <begin position="275"/>
        <end position="355"/>
    </location>
</feature>
<accession>A0A382PC05</accession>
<dbReference type="Pfam" id="PF07631">
    <property type="entry name" value="PSD4"/>
    <property type="match status" value="1"/>
</dbReference>
<dbReference type="AlphaFoldDB" id="A0A382PC05"/>
<proteinExistence type="predicted"/>